<dbReference type="RefSeq" id="XP_048132287.1">
    <property type="nucleotide sequence ID" value="XM_048276330.1"/>
</dbReference>
<sequence length="261" mass="29013">MVEKVTRMLIKVDLQCCRCYKKIKKILCEFPQIQDQIYDEKRNAVLIVVVCCSPEKIRQKIICKGGETVQGVEILLDKPKEPEKKPEKPKEPEKKPEKPKDPEKEPEKKPEKPKEPEKKPNPVAGFPLVPAFPMVPVYPMVPVCCCPPFYGGYGRGPCYCGRRRPRMCYDGCGRPADECQGGHRGSCAGLGRSVMCDDGCGRPASECQGGHRGSYPGLERPVLCDDGCGRLACECQGGNRGYYVSRCDNFSEENANACTVM</sequence>
<dbReference type="PANTHER" id="PTHR47005:SF5">
    <property type="entry name" value="HEAVY METAL TRANSPORT_DETOXIFICATION SUPERFAMILY PROTEIN"/>
    <property type="match status" value="1"/>
</dbReference>
<proteinExistence type="predicted"/>
<gene>
    <name evidence="3" type="primary">LOC115734079</name>
</gene>
<organism evidence="2 3">
    <name type="scientific">Rhodamnia argentea</name>
    <dbReference type="NCBI Taxonomy" id="178133"/>
    <lineage>
        <taxon>Eukaryota</taxon>
        <taxon>Viridiplantae</taxon>
        <taxon>Streptophyta</taxon>
        <taxon>Embryophyta</taxon>
        <taxon>Tracheophyta</taxon>
        <taxon>Spermatophyta</taxon>
        <taxon>Magnoliopsida</taxon>
        <taxon>eudicotyledons</taxon>
        <taxon>Gunneridae</taxon>
        <taxon>Pentapetalae</taxon>
        <taxon>rosids</taxon>
        <taxon>malvids</taxon>
        <taxon>Myrtales</taxon>
        <taxon>Myrtaceae</taxon>
        <taxon>Myrtoideae</taxon>
        <taxon>Myrteae</taxon>
        <taxon>Australasian group</taxon>
        <taxon>Rhodamnia</taxon>
    </lineage>
</organism>
<feature type="region of interest" description="Disordered" evidence="1">
    <location>
        <begin position="74"/>
        <end position="122"/>
    </location>
</feature>
<evidence type="ECO:0000313" key="3">
    <source>
        <dbReference type="RefSeq" id="XP_048132287.1"/>
    </source>
</evidence>
<dbReference type="InterPro" id="IPR036163">
    <property type="entry name" value="HMA_dom_sf"/>
</dbReference>
<dbReference type="Proteomes" id="UP000827889">
    <property type="component" value="Chromosome 3"/>
</dbReference>
<keyword evidence="2" id="KW-1185">Reference proteome</keyword>
<evidence type="ECO:0000256" key="1">
    <source>
        <dbReference type="SAM" id="MobiDB-lite"/>
    </source>
</evidence>
<feature type="compositionally biased region" description="Basic and acidic residues" evidence="1">
    <location>
        <begin position="75"/>
        <end position="120"/>
    </location>
</feature>
<name>A0ABM3H6S3_9MYRT</name>
<dbReference type="PANTHER" id="PTHR47005">
    <property type="entry name" value="HEAVY METAL TRANSPORT/DETOXIFICATION SUPERFAMILY PROTEIN"/>
    <property type="match status" value="1"/>
</dbReference>
<accession>A0ABM3H6S3</accession>
<dbReference type="GeneID" id="115734079"/>
<protein>
    <submittedName>
        <fullName evidence="3">Protein PYRICULARIA ORYZAE RESISTANCE 21-like</fullName>
    </submittedName>
</protein>
<dbReference type="SUPFAM" id="SSF55008">
    <property type="entry name" value="HMA, heavy metal-associated domain"/>
    <property type="match status" value="1"/>
</dbReference>
<reference evidence="3" key="1">
    <citation type="submission" date="2025-08" db="UniProtKB">
        <authorList>
            <consortium name="RefSeq"/>
        </authorList>
    </citation>
    <scope>IDENTIFICATION</scope>
    <source>
        <tissue evidence="3">Leaf</tissue>
    </source>
</reference>
<evidence type="ECO:0000313" key="2">
    <source>
        <dbReference type="Proteomes" id="UP000827889"/>
    </source>
</evidence>